<evidence type="ECO:0000256" key="2">
    <source>
        <dbReference type="ARBA" id="ARBA00022448"/>
    </source>
</evidence>
<keyword evidence="5 11" id="KW-0812">Transmembrane</keyword>
<evidence type="ECO:0000313" key="15">
    <source>
        <dbReference type="EMBL" id="KGE02744.1"/>
    </source>
</evidence>
<dbReference type="GO" id="GO:0006826">
    <property type="term" value="P:iron ion transport"/>
    <property type="evidence" value="ECO:0007669"/>
    <property type="project" value="UniProtKB-KW"/>
</dbReference>
<protein>
    <submittedName>
        <fullName evidence="15">TonB-dependent receptor</fullName>
    </submittedName>
</protein>
<comment type="subcellular location">
    <subcellularLocation>
        <location evidence="1 11">Cell outer membrane</location>
        <topology evidence="1 11">Multi-pass membrane protein</topology>
    </subcellularLocation>
</comment>
<evidence type="ECO:0000256" key="3">
    <source>
        <dbReference type="ARBA" id="ARBA00022452"/>
    </source>
</evidence>
<dbReference type="InterPro" id="IPR036942">
    <property type="entry name" value="Beta-barrel_TonB_sf"/>
</dbReference>
<evidence type="ECO:0000256" key="11">
    <source>
        <dbReference type="PROSITE-ProRule" id="PRU01360"/>
    </source>
</evidence>
<dbReference type="InterPro" id="IPR039426">
    <property type="entry name" value="TonB-dep_rcpt-like"/>
</dbReference>
<dbReference type="Pfam" id="PF07715">
    <property type="entry name" value="Plug"/>
    <property type="match status" value="1"/>
</dbReference>
<sequence length="707" mass="78290">MTAQQREASLQDVPIAISAFGEEAIQKNMFRDVTDFVARVPNASFISNGARSRREISMRGVTNFVNANQARRTATFGFYMDGFNLASSSINPPIMDIQRIEVLRGPQSTYFGANALGGGISVTTNAPTTEAVEGSLMVDYGRFDTMDLEGVLNIPLIKDKLAARINYKDFSTDGNIRNINAQGGGNDADYEYIRAAVLWTPTDRLSVTVNYSDASEDVGMREGVPSGVFSTFAGDVLYANFPDLNGDGLADPDPDGVGFFPENEDKVNFNAPQSVGTDFEYWIGRVDYDFDSMRFTSITGYMESDFFLRGDIDGGSGDFFREFRTIPRESLTQEFRLQSSGDSRLEWNIGLYYAEDEGFIDNKTFVGAAQPFGLPEGFLIDSEESYSETEIYAVFGQVDFAVTDQLTVTFGGRYSEEKIFTDISGFGGGLSQELTVDDTFEDFSPMVAARYDLSEDASVYATIAKGFKSGGVQVSPLPGAETYDPEELWNYELGYKADLLGRTLRINAALFYMDWTDLQTAFQQAGLNENGDFIIFGGIDNADSAESYGAELSVTAAPTAGLLLNLNVGYLQAEYNEFTAFIDGENRVLDGFTIPNSPEWTVSADAEYTVALREGLDAVFRGEYVFRDSLRSTTAALIQEGFPWEVPSYDVFNLRVGLEHERYTLTAYVENLFDNTFFTNAYQKAFSGGLHIEPGVQRYGVRLRYRF</sequence>
<dbReference type="Pfam" id="PF00593">
    <property type="entry name" value="TonB_dep_Rec_b-barrel"/>
    <property type="match status" value="1"/>
</dbReference>
<evidence type="ECO:0000256" key="6">
    <source>
        <dbReference type="ARBA" id="ARBA00023004"/>
    </source>
</evidence>
<dbReference type="GO" id="GO:0009279">
    <property type="term" value="C:cell outer membrane"/>
    <property type="evidence" value="ECO:0007669"/>
    <property type="project" value="UniProtKB-SubCell"/>
</dbReference>
<dbReference type="PATRIC" id="fig|1265313.6.peg.2681"/>
<evidence type="ECO:0000259" key="14">
    <source>
        <dbReference type="Pfam" id="PF07715"/>
    </source>
</evidence>
<evidence type="ECO:0000256" key="12">
    <source>
        <dbReference type="RuleBase" id="RU003357"/>
    </source>
</evidence>
<keyword evidence="2 11" id="KW-0813">Transport</keyword>
<name>A0A095WVS1_9GAMM</name>
<dbReference type="PANTHER" id="PTHR32552:SF81">
    <property type="entry name" value="TONB-DEPENDENT OUTER MEMBRANE RECEPTOR"/>
    <property type="match status" value="1"/>
</dbReference>
<keyword evidence="4" id="KW-0410">Iron transport</keyword>
<dbReference type="HOGENOM" id="CLU_008287_15_0_6"/>
<dbReference type="InterPro" id="IPR012910">
    <property type="entry name" value="Plug_dom"/>
</dbReference>
<keyword evidence="3 11" id="KW-1134">Transmembrane beta strand</keyword>
<reference evidence="15 16" key="1">
    <citation type="journal article" date="2014" name="Genome Announc.">
        <title>Genome Sequence of Gammaproteobacterial Pseudohaliea rubra Type Strain DSM 19751, Isolated from Coastal Seawater of the Mediterranean Sea.</title>
        <authorList>
            <person name="Spring S."/>
            <person name="Fiebig A."/>
            <person name="Riedel T."/>
            <person name="Goker M."/>
            <person name="Klenk H.P."/>
        </authorList>
    </citation>
    <scope>NUCLEOTIDE SEQUENCE [LARGE SCALE GENOMIC DNA]</scope>
    <source>
        <strain evidence="15 16">DSM 19751</strain>
    </source>
</reference>
<evidence type="ECO:0000256" key="1">
    <source>
        <dbReference type="ARBA" id="ARBA00004571"/>
    </source>
</evidence>
<keyword evidence="8 12" id="KW-0798">TonB box</keyword>
<dbReference type="AlphaFoldDB" id="A0A095WVS1"/>
<keyword evidence="16" id="KW-1185">Reference proteome</keyword>
<organism evidence="15 16">
    <name type="scientific">Pseudohaliea rubra DSM 19751</name>
    <dbReference type="NCBI Taxonomy" id="1265313"/>
    <lineage>
        <taxon>Bacteria</taxon>
        <taxon>Pseudomonadati</taxon>
        <taxon>Pseudomonadota</taxon>
        <taxon>Gammaproteobacteria</taxon>
        <taxon>Cellvibrionales</taxon>
        <taxon>Halieaceae</taxon>
        <taxon>Pseudohaliea</taxon>
    </lineage>
</organism>
<gene>
    <name evidence="15" type="ORF">HRUBRA_02722</name>
</gene>
<keyword evidence="9 11" id="KW-0472">Membrane</keyword>
<dbReference type="STRING" id="1265313.HRUBRA_02722"/>
<evidence type="ECO:0000256" key="9">
    <source>
        <dbReference type="ARBA" id="ARBA00023136"/>
    </source>
</evidence>
<dbReference type="Gene3D" id="2.40.170.20">
    <property type="entry name" value="TonB-dependent receptor, beta-barrel domain"/>
    <property type="match status" value="1"/>
</dbReference>
<feature type="domain" description="TonB-dependent receptor plug" evidence="14">
    <location>
        <begin position="10"/>
        <end position="118"/>
    </location>
</feature>
<proteinExistence type="inferred from homology"/>
<evidence type="ECO:0000256" key="4">
    <source>
        <dbReference type="ARBA" id="ARBA00022496"/>
    </source>
</evidence>
<dbReference type="PROSITE" id="PS52016">
    <property type="entry name" value="TONB_DEPENDENT_REC_3"/>
    <property type="match status" value="1"/>
</dbReference>
<keyword evidence="6" id="KW-0408">Iron</keyword>
<keyword evidence="10 11" id="KW-0998">Cell outer membrane</keyword>
<evidence type="ECO:0000256" key="8">
    <source>
        <dbReference type="ARBA" id="ARBA00023077"/>
    </source>
</evidence>
<evidence type="ECO:0000313" key="16">
    <source>
        <dbReference type="Proteomes" id="UP000029640"/>
    </source>
</evidence>
<comment type="caution">
    <text evidence="15">The sequence shown here is derived from an EMBL/GenBank/DDBJ whole genome shotgun (WGS) entry which is preliminary data.</text>
</comment>
<accession>A0A095WVS1</accession>
<dbReference type="PANTHER" id="PTHR32552">
    <property type="entry name" value="FERRICHROME IRON RECEPTOR-RELATED"/>
    <property type="match status" value="1"/>
</dbReference>
<dbReference type="InterPro" id="IPR000531">
    <property type="entry name" value="Beta-barrel_TonB"/>
</dbReference>
<evidence type="ECO:0000256" key="10">
    <source>
        <dbReference type="ARBA" id="ARBA00023237"/>
    </source>
</evidence>
<comment type="similarity">
    <text evidence="11 12">Belongs to the TonB-dependent receptor family.</text>
</comment>
<evidence type="ECO:0000256" key="7">
    <source>
        <dbReference type="ARBA" id="ARBA00023065"/>
    </source>
</evidence>
<dbReference type="Proteomes" id="UP000029640">
    <property type="component" value="Unassembled WGS sequence"/>
</dbReference>
<keyword evidence="7" id="KW-0406">Ion transport</keyword>
<feature type="domain" description="TonB-dependent receptor-like beta-barrel" evidence="13">
    <location>
        <begin position="241"/>
        <end position="672"/>
    </location>
</feature>
<dbReference type="SUPFAM" id="SSF56935">
    <property type="entry name" value="Porins"/>
    <property type="match status" value="1"/>
</dbReference>
<dbReference type="eggNOG" id="COG4771">
    <property type="taxonomic scope" value="Bacteria"/>
</dbReference>
<evidence type="ECO:0000259" key="13">
    <source>
        <dbReference type="Pfam" id="PF00593"/>
    </source>
</evidence>
<dbReference type="EMBL" id="AUVB01000085">
    <property type="protein sequence ID" value="KGE02744.1"/>
    <property type="molecule type" value="Genomic_DNA"/>
</dbReference>
<evidence type="ECO:0000256" key="5">
    <source>
        <dbReference type="ARBA" id="ARBA00022692"/>
    </source>
</evidence>
<keyword evidence="15" id="KW-0675">Receptor</keyword>